<dbReference type="EMBL" id="KV407454">
    <property type="protein sequence ID" value="KZF26658.1"/>
    <property type="molecule type" value="Genomic_DNA"/>
</dbReference>
<evidence type="ECO:0000256" key="1">
    <source>
        <dbReference type="SAM" id="SignalP"/>
    </source>
</evidence>
<name>A0A165JUS6_XYLHT</name>
<dbReference type="Proteomes" id="UP000076632">
    <property type="component" value="Unassembled WGS sequence"/>
</dbReference>
<feature type="chain" id="PRO_5007860403" evidence="1">
    <location>
        <begin position="25"/>
        <end position="52"/>
    </location>
</feature>
<sequence>MMRLRISFLAKLSALFSFPKFIQSSAIVPLTVSGCREHYKLSVACHSATTLP</sequence>
<dbReference type="InParanoid" id="A0A165JUS6"/>
<dbReference type="PROSITE" id="PS51257">
    <property type="entry name" value="PROKAR_LIPOPROTEIN"/>
    <property type="match status" value="1"/>
</dbReference>
<feature type="signal peptide" evidence="1">
    <location>
        <begin position="1"/>
        <end position="24"/>
    </location>
</feature>
<dbReference type="RefSeq" id="XP_018192213.1">
    <property type="nucleotide sequence ID" value="XM_018331620.1"/>
</dbReference>
<reference evidence="2 3" key="1">
    <citation type="journal article" date="2016" name="Fungal Biol.">
        <title>The genome of Xylona heveae provides a window into fungal endophytism.</title>
        <authorList>
            <person name="Gazis R."/>
            <person name="Kuo A."/>
            <person name="Riley R."/>
            <person name="LaButti K."/>
            <person name="Lipzen A."/>
            <person name="Lin J."/>
            <person name="Amirebrahimi M."/>
            <person name="Hesse C.N."/>
            <person name="Spatafora J.W."/>
            <person name="Henrissat B."/>
            <person name="Hainaut M."/>
            <person name="Grigoriev I.V."/>
            <person name="Hibbett D.S."/>
        </authorList>
    </citation>
    <scope>NUCLEOTIDE SEQUENCE [LARGE SCALE GENOMIC DNA]</scope>
    <source>
        <strain evidence="2 3">TC161</strain>
    </source>
</reference>
<gene>
    <name evidence="2" type="ORF">L228DRAFT_243157</name>
</gene>
<proteinExistence type="predicted"/>
<dbReference type="AlphaFoldDB" id="A0A165JUS6"/>
<keyword evidence="1" id="KW-0732">Signal</keyword>
<evidence type="ECO:0000313" key="3">
    <source>
        <dbReference type="Proteomes" id="UP000076632"/>
    </source>
</evidence>
<accession>A0A165JUS6</accession>
<dbReference type="GeneID" id="28896757"/>
<protein>
    <submittedName>
        <fullName evidence="2">Uncharacterized protein</fullName>
    </submittedName>
</protein>
<keyword evidence="3" id="KW-1185">Reference proteome</keyword>
<evidence type="ECO:0000313" key="2">
    <source>
        <dbReference type="EMBL" id="KZF26658.1"/>
    </source>
</evidence>
<organism evidence="2 3">
    <name type="scientific">Xylona heveae (strain CBS 132557 / TC161)</name>
    <dbReference type="NCBI Taxonomy" id="1328760"/>
    <lineage>
        <taxon>Eukaryota</taxon>
        <taxon>Fungi</taxon>
        <taxon>Dikarya</taxon>
        <taxon>Ascomycota</taxon>
        <taxon>Pezizomycotina</taxon>
        <taxon>Xylonomycetes</taxon>
        <taxon>Xylonales</taxon>
        <taxon>Xylonaceae</taxon>
        <taxon>Xylona</taxon>
    </lineage>
</organism>